<organism evidence="1 2">
    <name type="scientific">Trichinella patagoniensis</name>
    <dbReference type="NCBI Taxonomy" id="990121"/>
    <lineage>
        <taxon>Eukaryota</taxon>
        <taxon>Metazoa</taxon>
        <taxon>Ecdysozoa</taxon>
        <taxon>Nematoda</taxon>
        <taxon>Enoplea</taxon>
        <taxon>Dorylaimia</taxon>
        <taxon>Trichinellida</taxon>
        <taxon>Trichinellidae</taxon>
        <taxon>Trichinella</taxon>
    </lineage>
</organism>
<accession>A0A0V0ZRH0</accession>
<dbReference type="AlphaFoldDB" id="A0A0V0ZRH0"/>
<reference evidence="1 2" key="1">
    <citation type="submission" date="2015-01" db="EMBL/GenBank/DDBJ databases">
        <title>Evolution of Trichinella species and genotypes.</title>
        <authorList>
            <person name="Korhonen P.K."/>
            <person name="Edoardo P."/>
            <person name="Giuseppe L.R."/>
            <person name="Gasser R.B."/>
        </authorList>
    </citation>
    <scope>NUCLEOTIDE SEQUENCE [LARGE SCALE GENOMIC DNA]</scope>
    <source>
        <strain evidence="1">ISS2496</strain>
    </source>
</reference>
<sequence>METKNSNSLWNKYSVGALFLQHPSQLDESRTADVKQKEKIRYNIQIPNSGRMSATFQRH</sequence>
<gene>
    <name evidence="1" type="ORF">T12_16887</name>
</gene>
<evidence type="ECO:0000313" key="1">
    <source>
        <dbReference type="EMBL" id="KRY14924.1"/>
    </source>
</evidence>
<comment type="caution">
    <text evidence="1">The sequence shown here is derived from an EMBL/GenBank/DDBJ whole genome shotgun (WGS) entry which is preliminary data.</text>
</comment>
<dbReference type="Proteomes" id="UP000054783">
    <property type="component" value="Unassembled WGS sequence"/>
</dbReference>
<evidence type="ECO:0000313" key="2">
    <source>
        <dbReference type="Proteomes" id="UP000054783"/>
    </source>
</evidence>
<protein>
    <submittedName>
        <fullName evidence="1">Uncharacterized protein</fullName>
    </submittedName>
</protein>
<proteinExistence type="predicted"/>
<name>A0A0V0ZRH0_9BILA</name>
<dbReference type="EMBL" id="JYDQ01000106">
    <property type="protein sequence ID" value="KRY14924.1"/>
    <property type="molecule type" value="Genomic_DNA"/>
</dbReference>
<keyword evidence="2" id="KW-1185">Reference proteome</keyword>